<sequence length="770" mass="87146">MVNKKGDSKTRKKKTKKPIGSKLKCLADLRENKRLLNKSTKSTANLLQSCRVPPHSIKEGKNKRKITSSKRKSIKNKKEFQFQTFNESKYPNLFRESGNFSNGTFQSKENRKMFSNTAVSEESNFLKNVRPPKSPTINNFLLSTQSDLNEEVYQNSETTRTLNLDLQKSLRRDSSKDSWLARSQSGLEIQQDLLERIHQRKGERTKVPKASTTVSTPSLIKKCLGDGGIHQNSIKLINYRELGLHRRKAQKIRELHGFKSRKISKDSRKSRSRLSKEGPLDRKSMDRRKSKCQTRNQHLKTSYGGHLSHKEKSKNTTLAPKRASRRSNSKENKQPNGMYISDGRRASSKKMKRIGSNKHLKVSLKDLDCMKKLKEKMTNKGKKGNKHPKMYISDRPAKKKSKKRRMKHSSSRNSFNSSTRDLIEKQRSGTQLENHYVESLKRDSSKLKLKGSKKKKEVSRGPFNQNSMQSLKSSIVQASKFQTLRTPESGYSRGLRFEDLDAEQIAVKEDYKLDTEESHPDLFSSGDDVLVGSGTNFTTSERNPNETTGETTPRAQDDTYKESLTSLEGSNDGCGRENRRSVENEQDCSSNNDHGLINNISMIKMNNEISQESDYLKLKTSMNESQGELLEEFITPEVSTKSSYINAPMVEIPPQPSFQAPPLDSHEPELPSDSYFIMILPSNTPSPTGPLSSTDQAPPSNISNFKRTPKNPPPSSTSCPKREARLPLIPSVAAECILEVGSEEEETDEVGEKSWSCAEDMGDCELEYSV</sequence>
<feature type="compositionally biased region" description="Basic residues" evidence="1">
    <location>
        <begin position="346"/>
        <end position="359"/>
    </location>
</feature>
<feature type="compositionally biased region" description="Basic and acidic residues" evidence="1">
    <location>
        <begin position="435"/>
        <end position="446"/>
    </location>
</feature>
<dbReference type="EMBL" id="CAMPGE010027391">
    <property type="protein sequence ID" value="CAI2385024.1"/>
    <property type="molecule type" value="Genomic_DNA"/>
</dbReference>
<dbReference type="AlphaFoldDB" id="A0AAD2D891"/>
<feature type="compositionally biased region" description="Polar residues" evidence="1">
    <location>
        <begin position="681"/>
        <end position="706"/>
    </location>
</feature>
<feature type="region of interest" description="Disordered" evidence="1">
    <location>
        <begin position="253"/>
        <end position="359"/>
    </location>
</feature>
<accession>A0AAD2D891</accession>
<feature type="region of interest" description="Disordered" evidence="1">
    <location>
        <begin position="649"/>
        <end position="724"/>
    </location>
</feature>
<protein>
    <submittedName>
        <fullName evidence="2">Uncharacterized protein</fullName>
    </submittedName>
</protein>
<feature type="region of interest" description="Disordered" evidence="1">
    <location>
        <begin position="375"/>
        <end position="469"/>
    </location>
</feature>
<reference evidence="2" key="1">
    <citation type="submission" date="2023-07" db="EMBL/GenBank/DDBJ databases">
        <authorList>
            <consortium name="AG Swart"/>
            <person name="Singh M."/>
            <person name="Singh A."/>
            <person name="Seah K."/>
            <person name="Emmerich C."/>
        </authorList>
    </citation>
    <scope>NUCLEOTIDE SEQUENCE</scope>
    <source>
        <strain evidence="2">DP1</strain>
    </source>
</reference>
<feature type="compositionally biased region" description="Basic residues" evidence="1">
    <location>
        <begin position="10"/>
        <end position="19"/>
    </location>
</feature>
<evidence type="ECO:0000313" key="3">
    <source>
        <dbReference type="Proteomes" id="UP001295684"/>
    </source>
</evidence>
<feature type="compositionally biased region" description="Basic residues" evidence="1">
    <location>
        <begin position="397"/>
        <end position="410"/>
    </location>
</feature>
<feature type="compositionally biased region" description="Polar residues" evidence="1">
    <location>
        <begin position="533"/>
        <end position="554"/>
    </location>
</feature>
<feature type="region of interest" description="Disordered" evidence="1">
    <location>
        <begin position="54"/>
        <end position="73"/>
    </location>
</feature>
<feature type="compositionally biased region" description="Basic residues" evidence="1">
    <location>
        <begin position="379"/>
        <end position="389"/>
    </location>
</feature>
<evidence type="ECO:0000313" key="2">
    <source>
        <dbReference type="EMBL" id="CAI2385024.1"/>
    </source>
</evidence>
<feature type="compositionally biased region" description="Basic and acidic residues" evidence="1">
    <location>
        <begin position="253"/>
        <end position="284"/>
    </location>
</feature>
<feature type="compositionally biased region" description="Basic residues" evidence="1">
    <location>
        <begin position="61"/>
        <end position="73"/>
    </location>
</feature>
<gene>
    <name evidence="2" type="ORF">ECRASSUSDP1_LOCUS26566</name>
</gene>
<dbReference type="Proteomes" id="UP001295684">
    <property type="component" value="Unassembled WGS sequence"/>
</dbReference>
<comment type="caution">
    <text evidence="2">The sequence shown here is derived from an EMBL/GenBank/DDBJ whole genome shotgun (WGS) entry which is preliminary data.</text>
</comment>
<proteinExistence type="predicted"/>
<feature type="compositionally biased region" description="Basic and acidic residues" evidence="1">
    <location>
        <begin position="574"/>
        <end position="583"/>
    </location>
</feature>
<keyword evidence="3" id="KW-1185">Reference proteome</keyword>
<organism evidence="2 3">
    <name type="scientific">Euplotes crassus</name>
    <dbReference type="NCBI Taxonomy" id="5936"/>
    <lineage>
        <taxon>Eukaryota</taxon>
        <taxon>Sar</taxon>
        <taxon>Alveolata</taxon>
        <taxon>Ciliophora</taxon>
        <taxon>Intramacronucleata</taxon>
        <taxon>Spirotrichea</taxon>
        <taxon>Hypotrichia</taxon>
        <taxon>Euplotida</taxon>
        <taxon>Euplotidae</taxon>
        <taxon>Moneuplotes</taxon>
    </lineage>
</organism>
<name>A0AAD2D891_EUPCR</name>
<feature type="compositionally biased region" description="Basic residues" evidence="1">
    <location>
        <begin position="447"/>
        <end position="457"/>
    </location>
</feature>
<evidence type="ECO:0000256" key="1">
    <source>
        <dbReference type="SAM" id="MobiDB-lite"/>
    </source>
</evidence>
<feature type="region of interest" description="Disordered" evidence="1">
    <location>
        <begin position="1"/>
        <end position="22"/>
    </location>
</feature>
<feature type="region of interest" description="Disordered" evidence="1">
    <location>
        <begin position="517"/>
        <end position="594"/>
    </location>
</feature>